<gene>
    <name evidence="4" type="ORF">FRX48_01695</name>
</gene>
<dbReference type="Pfam" id="PF20163">
    <property type="entry name" value="DUF6536"/>
    <property type="match status" value="1"/>
</dbReference>
<name>A0A5M8Q1U2_9LECA</name>
<sequence length="758" mass="82759">MSFSRRGFPQWRTPLSSNSYASLGQSLDEEQAQSYEMLHPDRWNARRSGPSACTTPSNGVNAVPLQPKRTTSSDHIPLLSPTQPTSQNHSSSAPSLQAPPQSHKRPQFSGWRKGVAIASALAGTVLLVNVILTIYACVQATMAGGFGTLYHGSCSKTRAMSMWLHLAINVLSTILLGASNYCMQCSVAPTRKEVDIAHAKGVWLDIGVPSVRNLQHISWKRVSTWWLLGLSSVPLHLLFNSAVFESLIAEEYLGLVVGAGFPSGADWNHTLTDSQNLDLLDYEINTIQSMQDQAANFTLQRLKNKDCIQKYESQIISGRRNLLLVVNGTANTDSTIFWLYDQMPASNRSWIWGDQPSLRSALANADSWNINSYSIAYCLSEIVPEDCKLQFSLPIMIIVIFCNIVKALCILLTVVKQKHAPLVTFGDAVTSFLDTPDPTTVGRCTMSKLDVMEGKWARSDGQVAFLPAVPQEYTLSATKSRGHYWFRAASVRRWLFCNVLCFTTLIGTAVLLRQGITGLTNSLEATSLSNLWAMGFGAVNVDSIVSVISAQGNGGLFAMILLSNLPQAILSFLYLLYNGLFTCMLQADEWSQFCAQRKALRVSSPTGAQRSTYFLHLPYVYSIPLMILSGLLHWLVSQSIFLAKVTVYQIDGSEDLYSDISTCGYSNIAIIFTLIVGTIVVAVGICNGFRRFKSSIPLVASCSAAISAACHASADDANASLLPVMWGAVEREGEGVGHCCFSSQKVEALVAGKLYAAL</sequence>
<keyword evidence="2" id="KW-0472">Membrane</keyword>
<feature type="transmembrane region" description="Helical" evidence="2">
    <location>
        <begin position="162"/>
        <end position="183"/>
    </location>
</feature>
<feature type="transmembrane region" description="Helical" evidence="2">
    <location>
        <begin position="222"/>
        <end position="239"/>
    </location>
</feature>
<feature type="domain" description="DUF6536" evidence="3">
    <location>
        <begin position="111"/>
        <end position="260"/>
    </location>
</feature>
<organism evidence="4 5">
    <name type="scientific">Lasallia pustulata</name>
    <dbReference type="NCBI Taxonomy" id="136370"/>
    <lineage>
        <taxon>Eukaryota</taxon>
        <taxon>Fungi</taxon>
        <taxon>Dikarya</taxon>
        <taxon>Ascomycota</taxon>
        <taxon>Pezizomycotina</taxon>
        <taxon>Lecanoromycetes</taxon>
        <taxon>OSLEUM clade</taxon>
        <taxon>Umbilicariomycetidae</taxon>
        <taxon>Umbilicariales</taxon>
        <taxon>Umbilicariaceae</taxon>
        <taxon>Lasallia</taxon>
    </lineage>
</organism>
<feature type="transmembrane region" description="Helical" evidence="2">
    <location>
        <begin position="664"/>
        <end position="685"/>
    </location>
</feature>
<feature type="transmembrane region" description="Helical" evidence="2">
    <location>
        <begin position="391"/>
        <end position="415"/>
    </location>
</feature>
<feature type="transmembrane region" description="Helical" evidence="2">
    <location>
        <begin position="556"/>
        <end position="577"/>
    </location>
</feature>
<feature type="transmembrane region" description="Helical" evidence="2">
    <location>
        <begin position="114"/>
        <end position="142"/>
    </location>
</feature>
<reference evidence="4 5" key="1">
    <citation type="submission" date="2019-09" db="EMBL/GenBank/DDBJ databases">
        <title>The hologenome of the rock-dwelling lichen Lasallia pustulata.</title>
        <authorList>
            <person name="Greshake Tzovaras B."/>
            <person name="Segers F."/>
            <person name="Bicker A."/>
            <person name="Dal Grande F."/>
            <person name="Otte J."/>
            <person name="Hankeln T."/>
            <person name="Schmitt I."/>
            <person name="Ebersberger I."/>
        </authorList>
    </citation>
    <scope>NUCLEOTIDE SEQUENCE [LARGE SCALE GENOMIC DNA]</scope>
    <source>
        <strain evidence="4">A1-1</strain>
    </source>
</reference>
<feature type="compositionally biased region" description="Polar residues" evidence="1">
    <location>
        <begin position="51"/>
        <end position="60"/>
    </location>
</feature>
<feature type="compositionally biased region" description="Polar residues" evidence="1">
    <location>
        <begin position="13"/>
        <end position="25"/>
    </location>
</feature>
<proteinExistence type="predicted"/>
<feature type="region of interest" description="Disordered" evidence="1">
    <location>
        <begin position="1"/>
        <end position="107"/>
    </location>
</feature>
<feature type="compositionally biased region" description="Polar residues" evidence="1">
    <location>
        <begin position="68"/>
        <end position="89"/>
    </location>
</feature>
<feature type="transmembrane region" description="Helical" evidence="2">
    <location>
        <begin position="494"/>
        <end position="512"/>
    </location>
</feature>
<dbReference type="Proteomes" id="UP000324767">
    <property type="component" value="Unassembled WGS sequence"/>
</dbReference>
<evidence type="ECO:0000256" key="2">
    <source>
        <dbReference type="SAM" id="Phobius"/>
    </source>
</evidence>
<evidence type="ECO:0000313" key="4">
    <source>
        <dbReference type="EMBL" id="KAA6414944.1"/>
    </source>
</evidence>
<dbReference type="PANTHER" id="PTHR35395:SF1">
    <property type="entry name" value="DUF6536 DOMAIN-CONTAINING PROTEIN"/>
    <property type="match status" value="1"/>
</dbReference>
<dbReference type="PANTHER" id="PTHR35395">
    <property type="entry name" value="DUF6536 DOMAIN-CONTAINING PROTEIN"/>
    <property type="match status" value="1"/>
</dbReference>
<protein>
    <recommendedName>
        <fullName evidence="3">DUF6536 domain-containing protein</fullName>
    </recommendedName>
</protein>
<dbReference type="EMBL" id="VXIT01000002">
    <property type="protein sequence ID" value="KAA6414944.1"/>
    <property type="molecule type" value="Genomic_DNA"/>
</dbReference>
<feature type="compositionally biased region" description="Low complexity" evidence="1">
    <location>
        <begin position="90"/>
        <end position="101"/>
    </location>
</feature>
<dbReference type="OrthoDB" id="5429634at2759"/>
<evidence type="ECO:0000313" key="5">
    <source>
        <dbReference type="Proteomes" id="UP000324767"/>
    </source>
</evidence>
<comment type="caution">
    <text evidence="4">The sequence shown here is derived from an EMBL/GenBank/DDBJ whole genome shotgun (WGS) entry which is preliminary data.</text>
</comment>
<feature type="transmembrane region" description="Helical" evidence="2">
    <location>
        <begin position="532"/>
        <end position="549"/>
    </location>
</feature>
<dbReference type="AlphaFoldDB" id="A0A5M8Q1U2"/>
<evidence type="ECO:0000256" key="1">
    <source>
        <dbReference type="SAM" id="MobiDB-lite"/>
    </source>
</evidence>
<accession>A0A5M8Q1U2</accession>
<dbReference type="InterPro" id="IPR046623">
    <property type="entry name" value="DUF6536"/>
</dbReference>
<feature type="transmembrane region" description="Helical" evidence="2">
    <location>
        <begin position="619"/>
        <end position="643"/>
    </location>
</feature>
<evidence type="ECO:0000259" key="3">
    <source>
        <dbReference type="Pfam" id="PF20163"/>
    </source>
</evidence>
<keyword evidence="2" id="KW-1133">Transmembrane helix</keyword>
<keyword evidence="2" id="KW-0812">Transmembrane</keyword>